<feature type="domain" description="DUF6285" evidence="1">
    <location>
        <begin position="24"/>
        <end position="112"/>
    </location>
</feature>
<dbReference type="Proteomes" id="UP000192917">
    <property type="component" value="Unassembled WGS sequence"/>
</dbReference>
<dbReference type="AlphaFoldDB" id="A0A1Y6BU53"/>
<name>A0A1Y6BU53_9PROT</name>
<dbReference type="EMBL" id="FWZX01000008">
    <property type="protein sequence ID" value="SMF25236.1"/>
    <property type="molecule type" value="Genomic_DNA"/>
</dbReference>
<accession>A0A1Y6BU53</accession>
<dbReference type="Pfam" id="PF19802">
    <property type="entry name" value="DUF6285"/>
    <property type="match status" value="1"/>
</dbReference>
<dbReference type="STRING" id="560819.SAMN05428998_108145"/>
<evidence type="ECO:0000259" key="1">
    <source>
        <dbReference type="Pfam" id="PF19802"/>
    </source>
</evidence>
<evidence type="ECO:0000313" key="2">
    <source>
        <dbReference type="EMBL" id="SMF25236.1"/>
    </source>
</evidence>
<sequence>MRDRPGGAELLAEARRVLREELAPVLEGRHRFQALMIANALGMAERELLAGNRPVEAETAALRELLGRDAPLPTLAAAFAAALRDGRLAGDPKAYALLVEETRNRVAESNPRVLAE</sequence>
<protein>
    <recommendedName>
        <fullName evidence="1">DUF6285 domain-containing protein</fullName>
    </recommendedName>
</protein>
<reference evidence="2 3" key="1">
    <citation type="submission" date="2017-04" db="EMBL/GenBank/DDBJ databases">
        <authorList>
            <person name="Afonso C.L."/>
            <person name="Miller P.J."/>
            <person name="Scott M.A."/>
            <person name="Spackman E."/>
            <person name="Goraichik I."/>
            <person name="Dimitrov K.M."/>
            <person name="Suarez D.L."/>
            <person name="Swayne D.E."/>
        </authorList>
    </citation>
    <scope>NUCLEOTIDE SEQUENCE [LARGE SCALE GENOMIC DNA]</scope>
    <source>
        <strain evidence="2 3">USBA 355</strain>
    </source>
</reference>
<gene>
    <name evidence="2" type="ORF">SAMN05428998_108145</name>
</gene>
<dbReference type="RefSeq" id="WP_085123030.1">
    <property type="nucleotide sequence ID" value="NZ_FWZX01000008.1"/>
</dbReference>
<keyword evidence="3" id="KW-1185">Reference proteome</keyword>
<organism evidence="2 3">
    <name type="scientific">Tistlia consotensis USBA 355</name>
    <dbReference type="NCBI Taxonomy" id="560819"/>
    <lineage>
        <taxon>Bacteria</taxon>
        <taxon>Pseudomonadati</taxon>
        <taxon>Pseudomonadota</taxon>
        <taxon>Alphaproteobacteria</taxon>
        <taxon>Rhodospirillales</taxon>
        <taxon>Rhodovibrionaceae</taxon>
        <taxon>Tistlia</taxon>
    </lineage>
</organism>
<proteinExistence type="predicted"/>
<dbReference type="InterPro" id="IPR046252">
    <property type="entry name" value="DUF6285"/>
</dbReference>
<evidence type="ECO:0000313" key="3">
    <source>
        <dbReference type="Proteomes" id="UP000192917"/>
    </source>
</evidence>